<protein>
    <submittedName>
        <fullName evidence="1">Uncharacterized protein</fullName>
    </submittedName>
</protein>
<evidence type="ECO:0000313" key="2">
    <source>
        <dbReference type="Proteomes" id="UP000601108"/>
    </source>
</evidence>
<evidence type="ECO:0000313" key="1">
    <source>
        <dbReference type="EMBL" id="GGX18079.1"/>
    </source>
</evidence>
<keyword evidence="2" id="KW-1185">Reference proteome</keyword>
<name>A0A918JVM5_9FLAO</name>
<reference evidence="1 2" key="1">
    <citation type="journal article" date="2014" name="Int. J. Syst. Evol. Microbiol.">
        <title>Complete genome sequence of Corynebacterium casei LMG S-19264T (=DSM 44701T), isolated from a smear-ripened cheese.</title>
        <authorList>
            <consortium name="US DOE Joint Genome Institute (JGI-PGF)"/>
            <person name="Walter F."/>
            <person name="Albersmeier A."/>
            <person name="Kalinowski J."/>
            <person name="Ruckert C."/>
        </authorList>
    </citation>
    <scope>NUCLEOTIDE SEQUENCE [LARGE SCALE GENOMIC DNA]</scope>
    <source>
        <strain evidence="1 2">KCTC 12285</strain>
    </source>
</reference>
<organism evidence="1 2">
    <name type="scientific">Aquimarina muelleri</name>
    <dbReference type="NCBI Taxonomy" id="279356"/>
    <lineage>
        <taxon>Bacteria</taxon>
        <taxon>Pseudomonadati</taxon>
        <taxon>Bacteroidota</taxon>
        <taxon>Flavobacteriia</taxon>
        <taxon>Flavobacteriales</taxon>
        <taxon>Flavobacteriaceae</taxon>
        <taxon>Aquimarina</taxon>
    </lineage>
</organism>
<proteinExistence type="predicted"/>
<dbReference type="EMBL" id="BMWS01000011">
    <property type="protein sequence ID" value="GGX18079.1"/>
    <property type="molecule type" value="Genomic_DNA"/>
</dbReference>
<accession>A0A918JVM5</accession>
<dbReference type="Proteomes" id="UP000601108">
    <property type="component" value="Unassembled WGS sequence"/>
</dbReference>
<dbReference type="AlphaFoldDB" id="A0A918JVM5"/>
<gene>
    <name evidence="1" type="ORF">GCM10007384_19450</name>
</gene>
<comment type="caution">
    <text evidence="1">The sequence shown here is derived from an EMBL/GenBank/DDBJ whole genome shotgun (WGS) entry which is preliminary data.</text>
</comment>
<sequence>MLIGFIFRGTIYRKVVKYKPLQQRSSYIVQDDDLINYIEVNSQKKTIKVEGIIKVGLFLTSKKLRFIYSKNHNNPNELIKSKTANCIGYASFFSSVCNYLFKKYHLNDWVAKPYKGLIYFFGKNLHLYFNSAFFKDHDFVIIENTITGQSFAVDPSINDYLFIDLVEKF</sequence>